<dbReference type="Gene3D" id="1.10.10.60">
    <property type="entry name" value="Homeodomain-like"/>
    <property type="match status" value="1"/>
</dbReference>
<dbReference type="PANTHER" id="PTHR47506:SF7">
    <property type="entry name" value="TRANSCRIPTIONAL REGULATORY PROTEIN"/>
    <property type="match status" value="1"/>
</dbReference>
<evidence type="ECO:0000313" key="6">
    <source>
        <dbReference type="EMBL" id="MFC5476065.1"/>
    </source>
</evidence>
<dbReference type="Gene3D" id="1.10.357.10">
    <property type="entry name" value="Tetracycline Repressor, domain 2"/>
    <property type="match status" value="1"/>
</dbReference>
<dbReference type="PROSITE" id="PS50977">
    <property type="entry name" value="HTH_TETR_2"/>
    <property type="match status" value="1"/>
</dbReference>
<protein>
    <submittedName>
        <fullName evidence="6">TetR/AcrR family transcriptional regulator</fullName>
    </submittedName>
</protein>
<comment type="caution">
    <text evidence="6">The sequence shown here is derived from an EMBL/GenBank/DDBJ whole genome shotgun (WGS) entry which is preliminary data.</text>
</comment>
<dbReference type="PANTHER" id="PTHR47506">
    <property type="entry name" value="TRANSCRIPTIONAL REGULATORY PROTEIN"/>
    <property type="match status" value="1"/>
</dbReference>
<dbReference type="SUPFAM" id="SSF48498">
    <property type="entry name" value="Tetracyclin repressor-like, C-terminal domain"/>
    <property type="match status" value="1"/>
</dbReference>
<dbReference type="Proteomes" id="UP001596045">
    <property type="component" value="Unassembled WGS sequence"/>
</dbReference>
<sequence>MRYAKHHKSETRRDIVETASRRFREEGVDTVGIASLMADIGLTAGGFYAHFESKEALVAEACNDGLAITIAQLREYVNYHPPGQRLSALADAYLSPRHRDAPGYGCVIAANGAEIARRPPETRALFASQLNEWIALIGEILQEDGLSANPASIVSAMTGSMILARSVDDPVLSASFLESGLRAVQACIATNQT</sequence>
<evidence type="ECO:0000256" key="3">
    <source>
        <dbReference type="ARBA" id="ARBA00023163"/>
    </source>
</evidence>
<keyword evidence="7" id="KW-1185">Reference proteome</keyword>
<dbReference type="InterPro" id="IPR011075">
    <property type="entry name" value="TetR_C"/>
</dbReference>
<reference evidence="7" key="1">
    <citation type="journal article" date="2019" name="Int. J. Syst. Evol. Microbiol.">
        <title>The Global Catalogue of Microorganisms (GCM) 10K type strain sequencing project: providing services to taxonomists for standard genome sequencing and annotation.</title>
        <authorList>
            <consortium name="The Broad Institute Genomics Platform"/>
            <consortium name="The Broad Institute Genome Sequencing Center for Infectious Disease"/>
            <person name="Wu L."/>
            <person name="Ma J."/>
        </authorList>
    </citation>
    <scope>NUCLEOTIDE SEQUENCE [LARGE SCALE GENOMIC DNA]</scope>
    <source>
        <strain evidence="7">JCM 17066</strain>
    </source>
</reference>
<dbReference type="RefSeq" id="WP_378999894.1">
    <property type="nucleotide sequence ID" value="NZ_JBHSMT010000029.1"/>
</dbReference>
<feature type="domain" description="HTH tetR-type" evidence="5">
    <location>
        <begin position="9"/>
        <end position="69"/>
    </location>
</feature>
<evidence type="ECO:0000259" key="5">
    <source>
        <dbReference type="PROSITE" id="PS50977"/>
    </source>
</evidence>
<proteinExistence type="predicted"/>
<dbReference type="Pfam" id="PF16925">
    <property type="entry name" value="TetR_C_13"/>
    <property type="match status" value="1"/>
</dbReference>
<dbReference type="SUPFAM" id="SSF46689">
    <property type="entry name" value="Homeodomain-like"/>
    <property type="match status" value="1"/>
</dbReference>
<evidence type="ECO:0000256" key="2">
    <source>
        <dbReference type="ARBA" id="ARBA00023125"/>
    </source>
</evidence>
<dbReference type="InterPro" id="IPR001647">
    <property type="entry name" value="HTH_TetR"/>
</dbReference>
<name>A0ABW0MEP8_9BURK</name>
<gene>
    <name evidence="6" type="ORF">ACFPM8_19050</name>
</gene>
<dbReference type="PRINTS" id="PR00455">
    <property type="entry name" value="HTHTETR"/>
</dbReference>
<keyword evidence="2 4" id="KW-0238">DNA-binding</keyword>
<dbReference type="InterPro" id="IPR009057">
    <property type="entry name" value="Homeodomain-like_sf"/>
</dbReference>
<evidence type="ECO:0000313" key="7">
    <source>
        <dbReference type="Proteomes" id="UP001596045"/>
    </source>
</evidence>
<dbReference type="InterPro" id="IPR036271">
    <property type="entry name" value="Tet_transcr_reg_TetR-rel_C_sf"/>
</dbReference>
<keyword evidence="3" id="KW-0804">Transcription</keyword>
<dbReference type="Pfam" id="PF00440">
    <property type="entry name" value="TetR_N"/>
    <property type="match status" value="1"/>
</dbReference>
<evidence type="ECO:0000256" key="1">
    <source>
        <dbReference type="ARBA" id="ARBA00023015"/>
    </source>
</evidence>
<accession>A0ABW0MEP8</accession>
<feature type="DNA-binding region" description="H-T-H motif" evidence="4">
    <location>
        <begin position="32"/>
        <end position="51"/>
    </location>
</feature>
<evidence type="ECO:0000256" key="4">
    <source>
        <dbReference type="PROSITE-ProRule" id="PRU00335"/>
    </source>
</evidence>
<organism evidence="6 7">
    <name type="scientific">Paraherbaspirillum soli</name>
    <dbReference type="NCBI Taxonomy" id="631222"/>
    <lineage>
        <taxon>Bacteria</taxon>
        <taxon>Pseudomonadati</taxon>
        <taxon>Pseudomonadota</taxon>
        <taxon>Betaproteobacteria</taxon>
        <taxon>Burkholderiales</taxon>
        <taxon>Oxalobacteraceae</taxon>
        <taxon>Paraherbaspirillum</taxon>
    </lineage>
</organism>
<dbReference type="EMBL" id="JBHSMT010000029">
    <property type="protein sequence ID" value="MFC5476065.1"/>
    <property type="molecule type" value="Genomic_DNA"/>
</dbReference>
<keyword evidence="1" id="KW-0805">Transcription regulation</keyword>